<name>A0A6A8A9W5_9HYPH</name>
<dbReference type="InterPro" id="IPR041516">
    <property type="entry name" value="LACTB2_WH"/>
</dbReference>
<organism evidence="2 3">
    <name type="scientific">Endobacterium cereale</name>
    <dbReference type="NCBI Taxonomy" id="2663029"/>
    <lineage>
        <taxon>Bacteria</taxon>
        <taxon>Pseudomonadati</taxon>
        <taxon>Pseudomonadota</taxon>
        <taxon>Alphaproteobacteria</taxon>
        <taxon>Hyphomicrobiales</taxon>
        <taxon>Rhizobiaceae</taxon>
        <taxon>Endobacterium</taxon>
    </lineage>
</organism>
<dbReference type="PANTHER" id="PTHR23131:SF0">
    <property type="entry name" value="ENDORIBONUCLEASE LACTB2"/>
    <property type="match status" value="1"/>
</dbReference>
<dbReference type="InterPro" id="IPR036388">
    <property type="entry name" value="WH-like_DNA-bd_sf"/>
</dbReference>
<proteinExistence type="predicted"/>
<dbReference type="Pfam" id="PF00753">
    <property type="entry name" value="Lactamase_B"/>
    <property type="match status" value="1"/>
</dbReference>
<gene>
    <name evidence="2" type="ORF">GAO09_15730</name>
</gene>
<evidence type="ECO:0000313" key="3">
    <source>
        <dbReference type="Proteomes" id="UP000435138"/>
    </source>
</evidence>
<reference evidence="2 3" key="1">
    <citation type="submission" date="2019-11" db="EMBL/GenBank/DDBJ databases">
        <title>Genome analysis of Rhizobacterium cereale a novel genus and species isolated from maize roots in North Spain.</title>
        <authorList>
            <person name="Menendez E."/>
            <person name="Flores-Felix J.D."/>
            <person name="Ramirez-Bahena M.-H."/>
            <person name="Igual J.M."/>
            <person name="Garcia-Fraile P."/>
            <person name="Peix A."/>
            <person name="Velazquez E."/>
        </authorList>
    </citation>
    <scope>NUCLEOTIDE SEQUENCE [LARGE SCALE GENOMIC DNA]</scope>
    <source>
        <strain evidence="2 3">RZME27</strain>
    </source>
</reference>
<dbReference type="PANTHER" id="PTHR23131">
    <property type="entry name" value="ENDORIBONUCLEASE LACTB2"/>
    <property type="match status" value="1"/>
</dbReference>
<sequence>MADDNRTDGKTSADTGDVSFDREFVPAHGSAVTVAAGVQRITCGNVSPFTFTGTNSYIVGTGSTVAMIDPGPQDETHFDALMNALGPRKLSHILVSHTHRDHSPLARRVKDATGALMVAEGPHRAARPLHAGEVNPFAESSDTDFVPDIALADGATIEGDGWSLTAVHTPGHTANHAAFALDGTGILFSADHVMAWATTIVAPPDGSMGDFMASVEKLLSRDDRIFFPGHGGPVTEPQSFLRGLRTHRRMRERAILERIRGGDRLISDMVKVIYARTDIRLHGAAALSVLAHLEDLVEKGLVATDGPPSLIGEYRVA</sequence>
<evidence type="ECO:0000259" key="1">
    <source>
        <dbReference type="SMART" id="SM00849"/>
    </source>
</evidence>
<feature type="domain" description="Metallo-beta-lactamase" evidence="1">
    <location>
        <begin position="53"/>
        <end position="230"/>
    </location>
</feature>
<dbReference type="Pfam" id="PF17778">
    <property type="entry name" value="WHD_BLACT"/>
    <property type="match status" value="1"/>
</dbReference>
<dbReference type="SUPFAM" id="SSF56281">
    <property type="entry name" value="Metallo-hydrolase/oxidoreductase"/>
    <property type="match status" value="1"/>
</dbReference>
<accession>A0A6A8A9W5</accession>
<dbReference type="RefSeq" id="WP_153354966.1">
    <property type="nucleotide sequence ID" value="NZ_WIXI01000045.1"/>
</dbReference>
<dbReference type="InterPro" id="IPR036866">
    <property type="entry name" value="RibonucZ/Hydroxyglut_hydro"/>
</dbReference>
<comment type="caution">
    <text evidence="2">The sequence shown here is derived from an EMBL/GenBank/DDBJ whole genome shotgun (WGS) entry which is preliminary data.</text>
</comment>
<dbReference type="EMBL" id="WIXI01000045">
    <property type="protein sequence ID" value="MQY47484.1"/>
    <property type="molecule type" value="Genomic_DNA"/>
</dbReference>
<dbReference type="SMART" id="SM00849">
    <property type="entry name" value="Lactamase_B"/>
    <property type="match status" value="1"/>
</dbReference>
<evidence type="ECO:0000313" key="2">
    <source>
        <dbReference type="EMBL" id="MQY47484.1"/>
    </source>
</evidence>
<dbReference type="AlphaFoldDB" id="A0A6A8A9W5"/>
<dbReference type="Gene3D" id="1.10.10.10">
    <property type="entry name" value="Winged helix-like DNA-binding domain superfamily/Winged helix DNA-binding domain"/>
    <property type="match status" value="1"/>
</dbReference>
<keyword evidence="3" id="KW-1185">Reference proteome</keyword>
<protein>
    <submittedName>
        <fullName evidence="2">MBL fold metallo-hydrolase</fullName>
    </submittedName>
</protein>
<keyword evidence="2" id="KW-0378">Hydrolase</keyword>
<dbReference type="InterPro" id="IPR001279">
    <property type="entry name" value="Metallo-B-lactamas"/>
</dbReference>
<dbReference type="Proteomes" id="UP000435138">
    <property type="component" value="Unassembled WGS sequence"/>
</dbReference>
<dbReference type="GO" id="GO:0016787">
    <property type="term" value="F:hydrolase activity"/>
    <property type="evidence" value="ECO:0007669"/>
    <property type="project" value="UniProtKB-KW"/>
</dbReference>
<dbReference type="CDD" id="cd16278">
    <property type="entry name" value="metallo-hydrolase-like_MBL-fold"/>
    <property type="match status" value="1"/>
</dbReference>
<dbReference type="InterPro" id="IPR050662">
    <property type="entry name" value="Sec-metab_biosynth-thioest"/>
</dbReference>
<dbReference type="Gene3D" id="3.60.15.10">
    <property type="entry name" value="Ribonuclease Z/Hydroxyacylglutathione hydrolase-like"/>
    <property type="match status" value="1"/>
</dbReference>